<organism evidence="1 2">
    <name type="scientific">Aeromonas caviae</name>
    <name type="common">Aeromonas punctata</name>
    <dbReference type="NCBI Taxonomy" id="648"/>
    <lineage>
        <taxon>Bacteria</taxon>
        <taxon>Pseudomonadati</taxon>
        <taxon>Pseudomonadota</taxon>
        <taxon>Gammaproteobacteria</taxon>
        <taxon>Aeromonadales</taxon>
        <taxon>Aeromonadaceae</taxon>
        <taxon>Aeromonas</taxon>
    </lineage>
</organism>
<dbReference type="Proteomes" id="UP000886934">
    <property type="component" value="Unassembled WGS sequence"/>
</dbReference>
<name>A0AA37D5N4_AERCA</name>
<accession>A0AA37D5N4</accession>
<reference evidence="1" key="1">
    <citation type="submission" date="2021-07" db="EMBL/GenBank/DDBJ databases">
        <title>Draft genome sequence of carbapenem-resistant Aeromonas spp. in Japan.</title>
        <authorList>
            <person name="Maehana S."/>
            <person name="Suzuki M."/>
            <person name="Kitasato H."/>
        </authorList>
    </citation>
    <scope>NUCLEOTIDE SEQUENCE</scope>
    <source>
        <strain evidence="1">KAM351</strain>
    </source>
</reference>
<comment type="caution">
    <text evidence="1">The sequence shown here is derived from an EMBL/GenBank/DDBJ whole genome shotgun (WGS) entry which is preliminary data.</text>
</comment>
<evidence type="ECO:0000313" key="1">
    <source>
        <dbReference type="EMBL" id="GJA65942.1"/>
    </source>
</evidence>
<proteinExistence type="predicted"/>
<dbReference type="AlphaFoldDB" id="A0AA37D5N4"/>
<evidence type="ECO:0000313" key="2">
    <source>
        <dbReference type="Proteomes" id="UP000886934"/>
    </source>
</evidence>
<dbReference type="EMBL" id="BPNN01000157">
    <property type="protein sequence ID" value="GJA65942.1"/>
    <property type="molecule type" value="Genomic_DNA"/>
</dbReference>
<sequence length="712" mass="81567">MSNPDELFSQKEDDETFKDAIRKLSATHRVLKKYSGEKHDWLKQIAALHYQTSFQIAESELIAEPIRVAVNTHDTSTLVTLKPLLGFDVFFKQQIEKTDSTELVKIAAALLDEDTGLELVNEYLSDINHELKGSQTHTSYEYDKELVTSYLHLTKKGIKINLTPISTRQESVTNSIKDIWDLLSNLDSPTLGKSPVSLNELQRTIMDCYAYSTITKIKPYFVENLNPNFIVNALYPIARDINDWDVEALINEVSFISIVKEACSRHEYIEDEPSIFTVLLKRYRVGILQSIKIEDLLDNNKITNISQNVEAIPFTKYWHNTNKQAFAQSLVAELSDIIHNNTAEKENITKLAACAIVAVMHAFSPVEYGTFRNHAARHDSSIMAFQCVSTIIGDHPLYKDYIVNYLSASKYDQIMQWCKQHEIMNIMLPHVETMIKNERIQSAAVKSLINDDYSFINKNKLTITNEEHVNWVGTWHVHIKNISPQDWSLEFVDDVINYEQAELLKILRDHFDSEEITQADWLKRIKEAHMVTKRMVDYMTDKGLILNHQQALVNALKDIPYTNDNYNQFLVTQLTTLLEPQKKGAVTRSLNVAFLKQTTTHEQRYRSIHYFSNAITMPSINGHEMAQEVIDLIEHAAANDNAEALQWLMNQPVLESGWCIDTWLLEDLEALGNTLSSIDSDQKTRLLTEINIRLGDKKESAGDDDIKLAIAQ</sequence>
<dbReference type="RefSeq" id="WP_223940271.1">
    <property type="nucleotide sequence ID" value="NZ_BPNN01000157.1"/>
</dbReference>
<protein>
    <submittedName>
        <fullName evidence="1">Uncharacterized protein</fullName>
    </submittedName>
</protein>
<gene>
    <name evidence="1" type="ORF">KAM351_45530</name>
</gene>